<dbReference type="OrthoDB" id="1523883at2759"/>
<proteinExistence type="predicted"/>
<organism evidence="1 3">
    <name type="scientific">Orbilia oligospora</name>
    <name type="common">Nematode-trapping fungus</name>
    <name type="synonym">Arthrobotrys oligospora</name>
    <dbReference type="NCBI Taxonomy" id="2813651"/>
    <lineage>
        <taxon>Eukaryota</taxon>
        <taxon>Fungi</taxon>
        <taxon>Dikarya</taxon>
        <taxon>Ascomycota</taxon>
        <taxon>Pezizomycotina</taxon>
        <taxon>Orbiliomycetes</taxon>
        <taxon>Orbiliales</taxon>
        <taxon>Orbiliaceae</taxon>
        <taxon>Orbilia</taxon>
    </lineage>
</organism>
<dbReference type="Proteomes" id="UP000472727">
    <property type="component" value="Unassembled WGS sequence"/>
</dbReference>
<dbReference type="PANTHER" id="PTHR31009">
    <property type="entry name" value="S-ADENOSYL-L-METHIONINE:CARBOXYL METHYLTRANSFERASE FAMILY PROTEIN"/>
    <property type="match status" value="1"/>
</dbReference>
<evidence type="ECO:0008006" key="4">
    <source>
        <dbReference type="Google" id="ProtNLM"/>
    </source>
</evidence>
<comment type="caution">
    <text evidence="1">The sequence shown here is derived from an EMBL/GenBank/DDBJ whole genome shotgun (WGS) entry which is preliminary data.</text>
</comment>
<sequence>MVQLNHLPMTSGNTYNENCGQQTLIMESSLPLFDEIDLGPNPKILDYGCSQGLNSIAMMQRILGRLAPSSTVSLVFEDLPSNEFTSLIKLLPGLCTSNPELKIYPSLIPRSFYESIIAPGTVDIGFTSSTIHWLKEMPILKPSNETVAEYYEKRTLRNSPAAKEDFRNFLTLRSQEIKKGGYLIIACFGSFTEEEIKKYKDALIIRHRCLFQAAEVLANNGRLPSKAVARINMPIYDRSEEEFVGGIQELEDLWIMEKYYRKMIPHPAYHKFLKECEMAGSDEQAKIKASKAYSGALMDWLVAVMGDMIKSWWVESGVKEGEVEAIYAEFLAIAKDLLYKEGPAGAEIPIMYTRLRRA</sequence>
<dbReference type="GO" id="GO:0008168">
    <property type="term" value="F:methyltransferase activity"/>
    <property type="evidence" value="ECO:0007669"/>
    <property type="project" value="InterPro"/>
</dbReference>
<dbReference type="EMBL" id="WIWS01000179">
    <property type="protein sequence ID" value="KAF3199880.1"/>
    <property type="molecule type" value="Genomic_DNA"/>
</dbReference>
<dbReference type="InterPro" id="IPR005299">
    <property type="entry name" value="MeTrfase_7"/>
</dbReference>
<gene>
    <name evidence="1" type="ORF">TWF106_003556</name>
    <name evidence="2" type="ORF">TWF679_005606</name>
</gene>
<dbReference type="Gene3D" id="3.40.50.150">
    <property type="entry name" value="Vaccinia Virus protein VP39"/>
    <property type="match status" value="1"/>
</dbReference>
<accession>A0A7C8Q8K6</accession>
<dbReference type="Proteomes" id="UP000614610">
    <property type="component" value="Unassembled WGS sequence"/>
</dbReference>
<dbReference type="EMBL" id="WIWT01000028">
    <property type="protein sequence ID" value="KAF3212719.1"/>
    <property type="molecule type" value="Genomic_DNA"/>
</dbReference>
<reference evidence="1 3" key="1">
    <citation type="submission" date="2019-06" db="EMBL/GenBank/DDBJ databases">
        <authorList>
            <person name="Palmer J.M."/>
        </authorList>
    </citation>
    <scope>NUCLEOTIDE SEQUENCE [LARGE SCALE GENOMIC DNA]</scope>
    <source>
        <strain evidence="1 3">TWF106</strain>
        <strain evidence="2">TWF679</strain>
    </source>
</reference>
<evidence type="ECO:0000313" key="1">
    <source>
        <dbReference type="EMBL" id="KAF3199880.1"/>
    </source>
</evidence>
<evidence type="ECO:0000313" key="2">
    <source>
        <dbReference type="EMBL" id="KAF3212719.1"/>
    </source>
</evidence>
<dbReference type="Pfam" id="PF03492">
    <property type="entry name" value="Methyltransf_7"/>
    <property type="match status" value="1"/>
</dbReference>
<evidence type="ECO:0000313" key="3">
    <source>
        <dbReference type="Proteomes" id="UP000472727"/>
    </source>
</evidence>
<name>A0A7C8Q8K6_ORBOL</name>
<dbReference type="InterPro" id="IPR029063">
    <property type="entry name" value="SAM-dependent_MTases_sf"/>
</dbReference>
<dbReference type="AlphaFoldDB" id="A0A7C8Q8K6"/>
<protein>
    <recommendedName>
        <fullName evidence="4">S-adenosyl-L-methionine-dependent methyltransferase</fullName>
    </recommendedName>
</protein>
<dbReference type="SUPFAM" id="SSF53335">
    <property type="entry name" value="S-adenosyl-L-methionine-dependent methyltransferases"/>
    <property type="match status" value="1"/>
</dbReference>